<dbReference type="NCBIfam" id="NF047389">
    <property type="entry name" value="ATPase_Sll1717"/>
    <property type="match status" value="1"/>
</dbReference>
<sequence>MRPKLNVIKLGETYGENEIQHLDDFKDFYYDINSSKEKILNPKKFVVIGRKGTGKTLFANVVCATYKKENKVSAVESLKEFVFHELRHFNGLDVSPTKYVPIFEWMIYINLSKNIVSNESFFNASRVDVLNRFLQYFGHVSGDLKIEKTIEMTKKVHGEKTLGIKLFDFGFGLKQTDEETAKEGIRSYLENLENLKNFVMHTLLEANREVIVFYDELDDKFSDTRDFKDGLISFISAIEKVNNLFLKHKIKSKVCAVIRNDIIKKLVSPNINRVFEDNSLTINWEASNPRETELFDMLAHKISMSSNYYKSKDSSSIFKEIMPTHIANESFKIYILHRTLGRPRDIIRMLNFIQDEYGANLDRFECHTFTNTSKKIFILFMARNKV</sequence>
<dbReference type="Proteomes" id="UP000439123">
    <property type="component" value="Unassembled WGS sequence"/>
</dbReference>
<proteinExistence type="predicted"/>
<protein>
    <submittedName>
        <fullName evidence="1">Uncharacterized protein</fullName>
    </submittedName>
</protein>
<organism evidence="1 2">
    <name type="scientific">Aeromonas veronii</name>
    <dbReference type="NCBI Taxonomy" id="654"/>
    <lineage>
        <taxon>Bacteria</taxon>
        <taxon>Pseudomonadati</taxon>
        <taxon>Pseudomonadota</taxon>
        <taxon>Gammaproteobacteria</taxon>
        <taxon>Aeromonadales</taxon>
        <taxon>Aeromonadaceae</taxon>
        <taxon>Aeromonas</taxon>
    </lineage>
</organism>
<evidence type="ECO:0000313" key="1">
    <source>
        <dbReference type="EMBL" id="VXA85772.1"/>
    </source>
</evidence>
<evidence type="ECO:0000313" key="2">
    <source>
        <dbReference type="Proteomes" id="UP000439123"/>
    </source>
</evidence>
<name>A0A653L323_AERVE</name>
<gene>
    <name evidence="1" type="ORF">AERO8C_20654</name>
</gene>
<dbReference type="InterPro" id="IPR027417">
    <property type="entry name" value="P-loop_NTPase"/>
</dbReference>
<dbReference type="InterPro" id="IPR059206">
    <property type="entry name" value="Sll1717-like"/>
</dbReference>
<dbReference type="EMBL" id="CABWLC010000012">
    <property type="protein sequence ID" value="VXA85772.1"/>
    <property type="molecule type" value="Genomic_DNA"/>
</dbReference>
<dbReference type="RefSeq" id="WP_159157321.1">
    <property type="nucleotide sequence ID" value="NZ_LR732798.1"/>
</dbReference>
<dbReference type="AlphaFoldDB" id="A0A653L323"/>
<accession>A0A653L323</accession>
<dbReference type="SUPFAM" id="SSF52540">
    <property type="entry name" value="P-loop containing nucleoside triphosphate hydrolases"/>
    <property type="match status" value="1"/>
</dbReference>
<reference evidence="1 2" key="1">
    <citation type="submission" date="2019-10" db="EMBL/GenBank/DDBJ databases">
        <authorList>
            <person name="Karimi E."/>
        </authorList>
    </citation>
    <scope>NUCLEOTIDE SEQUENCE [LARGE SCALE GENOMIC DNA]</scope>
    <source>
        <strain evidence="1">Aeromonas sp. 8C</strain>
    </source>
</reference>